<evidence type="ECO:0000256" key="1">
    <source>
        <dbReference type="SAM" id="Phobius"/>
    </source>
</evidence>
<keyword evidence="3" id="KW-1185">Reference proteome</keyword>
<organism evidence="2 3">
    <name type="scientific">Thalassobacillus devorans</name>
    <dbReference type="NCBI Taxonomy" id="279813"/>
    <lineage>
        <taxon>Bacteria</taxon>
        <taxon>Bacillati</taxon>
        <taxon>Bacillota</taxon>
        <taxon>Bacilli</taxon>
        <taxon>Bacillales</taxon>
        <taxon>Bacillaceae</taxon>
        <taxon>Thalassobacillus</taxon>
    </lineage>
</organism>
<feature type="transmembrane region" description="Helical" evidence="1">
    <location>
        <begin position="57"/>
        <end position="74"/>
    </location>
</feature>
<keyword evidence="1" id="KW-1133">Transmembrane helix</keyword>
<accession>A0ABQ1PSC8</accession>
<dbReference type="Proteomes" id="UP000619534">
    <property type="component" value="Unassembled WGS sequence"/>
</dbReference>
<evidence type="ECO:0000313" key="2">
    <source>
        <dbReference type="EMBL" id="GGD02764.1"/>
    </source>
</evidence>
<keyword evidence="1" id="KW-0472">Membrane</keyword>
<proteinExistence type="predicted"/>
<protein>
    <submittedName>
        <fullName evidence="2">Uncharacterized protein</fullName>
    </submittedName>
</protein>
<dbReference type="EMBL" id="BMCJ01000009">
    <property type="protein sequence ID" value="GGD02764.1"/>
    <property type="molecule type" value="Genomic_DNA"/>
</dbReference>
<dbReference type="RefSeq" id="WP_062443931.1">
    <property type="nucleotide sequence ID" value="NZ_BMCJ01000009.1"/>
</dbReference>
<sequence>MKHVICHYCKKKVKDRDELVTASNWFRIKPFHYKCFKEQEQEITVSINAWNPVNGPAGNLSFIIMFVLAVWMLFTDTLGMIGDLIGLVALYPVFLRILSFVLIELTLPKISTRKKR</sequence>
<evidence type="ECO:0000313" key="3">
    <source>
        <dbReference type="Proteomes" id="UP000619534"/>
    </source>
</evidence>
<reference evidence="3" key="1">
    <citation type="journal article" date="2019" name="Int. J. Syst. Evol. Microbiol.">
        <title>The Global Catalogue of Microorganisms (GCM) 10K type strain sequencing project: providing services to taxonomists for standard genome sequencing and annotation.</title>
        <authorList>
            <consortium name="The Broad Institute Genomics Platform"/>
            <consortium name="The Broad Institute Genome Sequencing Center for Infectious Disease"/>
            <person name="Wu L."/>
            <person name="Ma J."/>
        </authorList>
    </citation>
    <scope>NUCLEOTIDE SEQUENCE [LARGE SCALE GENOMIC DNA]</scope>
    <source>
        <strain evidence="3">CCM 7282</strain>
    </source>
</reference>
<feature type="transmembrane region" description="Helical" evidence="1">
    <location>
        <begin position="80"/>
        <end position="107"/>
    </location>
</feature>
<gene>
    <name evidence="2" type="ORF">GCM10007216_36940</name>
</gene>
<keyword evidence="1" id="KW-0812">Transmembrane</keyword>
<comment type="caution">
    <text evidence="2">The sequence shown here is derived from an EMBL/GenBank/DDBJ whole genome shotgun (WGS) entry which is preliminary data.</text>
</comment>
<name>A0ABQ1PSC8_9BACI</name>